<dbReference type="OrthoDB" id="2796951at2759"/>
<name>A0A9W9XJN3_9EURO</name>
<evidence type="ECO:0000313" key="2">
    <source>
        <dbReference type="Proteomes" id="UP001149954"/>
    </source>
</evidence>
<proteinExistence type="predicted"/>
<accession>A0A9W9XJN3</accession>
<dbReference type="AlphaFoldDB" id="A0A9W9XJN3"/>
<dbReference type="Proteomes" id="UP001149954">
    <property type="component" value="Unassembled WGS sequence"/>
</dbReference>
<evidence type="ECO:0000313" key="1">
    <source>
        <dbReference type="EMBL" id="KAJ5494221.1"/>
    </source>
</evidence>
<comment type="caution">
    <text evidence="1">The sequence shown here is derived from an EMBL/GenBank/DDBJ whole genome shotgun (WGS) entry which is preliminary data.</text>
</comment>
<dbReference type="EMBL" id="JAPWDS010000006">
    <property type="protein sequence ID" value="KAJ5494221.1"/>
    <property type="molecule type" value="Genomic_DNA"/>
</dbReference>
<organism evidence="1 2">
    <name type="scientific">Penicillium fimorum</name>
    <dbReference type="NCBI Taxonomy" id="1882269"/>
    <lineage>
        <taxon>Eukaryota</taxon>
        <taxon>Fungi</taxon>
        <taxon>Dikarya</taxon>
        <taxon>Ascomycota</taxon>
        <taxon>Pezizomycotina</taxon>
        <taxon>Eurotiomycetes</taxon>
        <taxon>Eurotiomycetidae</taxon>
        <taxon>Eurotiales</taxon>
        <taxon>Aspergillaceae</taxon>
        <taxon>Penicillium</taxon>
    </lineage>
</organism>
<keyword evidence="2" id="KW-1185">Reference proteome</keyword>
<gene>
    <name evidence="1" type="ORF">N7463_010308</name>
</gene>
<reference evidence="1" key="1">
    <citation type="submission" date="2022-12" db="EMBL/GenBank/DDBJ databases">
        <authorList>
            <person name="Petersen C."/>
        </authorList>
    </citation>
    <scope>NUCLEOTIDE SEQUENCE</scope>
    <source>
        <strain evidence="1">IBT 29495</strain>
    </source>
</reference>
<protein>
    <submittedName>
        <fullName evidence="1">Acetolactate synthase large subunit biosynthetic</fullName>
    </submittedName>
</protein>
<sequence length="100" mass="10825">MSLEPKGSNRNIAPMGIAGTTQDRATYDILSTETLTYGPAFIDLAASYVGNVIIGLNRRRLDDIPNVISAAPLVQSKMDNLNSIELQNKPNYRSSVMAPS</sequence>
<reference evidence="1" key="2">
    <citation type="journal article" date="2023" name="IMA Fungus">
        <title>Comparative genomic study of the Penicillium genus elucidates a diverse pangenome and 15 lateral gene transfer events.</title>
        <authorList>
            <person name="Petersen C."/>
            <person name="Sorensen T."/>
            <person name="Nielsen M.R."/>
            <person name="Sondergaard T.E."/>
            <person name="Sorensen J.L."/>
            <person name="Fitzpatrick D.A."/>
            <person name="Frisvad J.C."/>
            <person name="Nielsen K.L."/>
        </authorList>
    </citation>
    <scope>NUCLEOTIDE SEQUENCE</scope>
    <source>
        <strain evidence="1">IBT 29495</strain>
    </source>
</reference>